<keyword evidence="5" id="KW-1185">Reference proteome</keyword>
<evidence type="ECO:0000313" key="5">
    <source>
        <dbReference type="Proteomes" id="UP001583172"/>
    </source>
</evidence>
<dbReference type="Pfam" id="PF02545">
    <property type="entry name" value="Maf"/>
    <property type="match status" value="1"/>
</dbReference>
<dbReference type="Proteomes" id="UP001583172">
    <property type="component" value="Unassembled WGS sequence"/>
</dbReference>
<name>A0ABR3V4P1_HUMIN</name>
<gene>
    <name evidence="4" type="ORF">VTJ49DRAFT_4741</name>
</gene>
<dbReference type="CDD" id="cd00555">
    <property type="entry name" value="Maf"/>
    <property type="match status" value="1"/>
</dbReference>
<dbReference type="InterPro" id="IPR003697">
    <property type="entry name" value="Maf-like"/>
</dbReference>
<dbReference type="HAMAP" id="MF_00528">
    <property type="entry name" value="Maf"/>
    <property type="match status" value="1"/>
</dbReference>
<dbReference type="PANTHER" id="PTHR43213:SF5">
    <property type="entry name" value="BIFUNCTIONAL DTTP_UTP PYROPHOSPHATASE_METHYLTRANSFERASE PROTEIN-RELATED"/>
    <property type="match status" value="1"/>
</dbReference>
<evidence type="ECO:0000256" key="3">
    <source>
        <dbReference type="SAM" id="MobiDB-lite"/>
    </source>
</evidence>
<sequence length="310" mass="33904">MDITDPPAETPPDYIAAARAAGIPLRQSAPIRRGPYPLQLPILEYLRSKRVILASASPRRKALLSQLGLPNIEIWPSTAPEDLDKKKHTPEEYVAATARRKCLAVYEAALARQNQLTMTSSSSSSAQNQQQQQQTQDPAPPDGDNDEATRQRQLQDPALVIAADTVIATRDGRVLEKPRSEADHVRMLRLLRDTRHHRVLTGVCALAPRADAAHPGYSLASHVEATKVVFAEADDGLPDDVIEAYVKTREGADKAGGYAIQGVGGLLLVESVEGCVDNVIGLPVRKCLQLCEKVVFRQDQREDEEGEESE</sequence>
<evidence type="ECO:0008006" key="6">
    <source>
        <dbReference type="Google" id="ProtNLM"/>
    </source>
</evidence>
<evidence type="ECO:0000313" key="4">
    <source>
        <dbReference type="EMBL" id="KAL1836715.1"/>
    </source>
</evidence>
<keyword evidence="2" id="KW-0378">Hydrolase</keyword>
<proteinExistence type="inferred from homology"/>
<comment type="caution">
    <text evidence="4">The sequence shown here is derived from an EMBL/GenBank/DDBJ whole genome shotgun (WGS) entry which is preliminary data.</text>
</comment>
<accession>A0ABR3V4P1</accession>
<evidence type="ECO:0000256" key="2">
    <source>
        <dbReference type="ARBA" id="ARBA00022801"/>
    </source>
</evidence>
<feature type="compositionally biased region" description="Low complexity" evidence="3">
    <location>
        <begin position="116"/>
        <end position="136"/>
    </location>
</feature>
<protein>
    <recommendedName>
        <fullName evidence="6">Maf-like protein</fullName>
    </recommendedName>
</protein>
<dbReference type="InterPro" id="IPR029001">
    <property type="entry name" value="ITPase-like_fam"/>
</dbReference>
<reference evidence="4 5" key="1">
    <citation type="journal article" date="2024" name="Commun. Biol.">
        <title>Comparative genomic analysis of thermophilic fungi reveals convergent evolutionary adaptations and gene losses.</title>
        <authorList>
            <person name="Steindorff A.S."/>
            <person name="Aguilar-Pontes M.V."/>
            <person name="Robinson A.J."/>
            <person name="Andreopoulos B."/>
            <person name="LaButti K."/>
            <person name="Kuo A."/>
            <person name="Mondo S."/>
            <person name="Riley R."/>
            <person name="Otillar R."/>
            <person name="Haridas S."/>
            <person name="Lipzen A."/>
            <person name="Grimwood J."/>
            <person name="Schmutz J."/>
            <person name="Clum A."/>
            <person name="Reid I.D."/>
            <person name="Moisan M.C."/>
            <person name="Butler G."/>
            <person name="Nguyen T.T.M."/>
            <person name="Dewar K."/>
            <person name="Conant G."/>
            <person name="Drula E."/>
            <person name="Henrissat B."/>
            <person name="Hansel C."/>
            <person name="Singer S."/>
            <person name="Hutchinson M.I."/>
            <person name="de Vries R.P."/>
            <person name="Natvig D.O."/>
            <person name="Powell A.J."/>
            <person name="Tsang A."/>
            <person name="Grigoriev I.V."/>
        </authorList>
    </citation>
    <scope>NUCLEOTIDE SEQUENCE [LARGE SCALE GENOMIC DNA]</scope>
    <source>
        <strain evidence="4 5">CBS 620.91</strain>
    </source>
</reference>
<dbReference type="Gene3D" id="3.90.950.10">
    <property type="match status" value="1"/>
</dbReference>
<comment type="cofactor">
    <cofactor evidence="1">
        <name>a divalent metal cation</name>
        <dbReference type="ChEBI" id="CHEBI:60240"/>
    </cofactor>
</comment>
<dbReference type="SUPFAM" id="SSF52972">
    <property type="entry name" value="ITPase-like"/>
    <property type="match status" value="1"/>
</dbReference>
<organism evidence="4 5">
    <name type="scientific">Humicola insolens</name>
    <name type="common">Soft-rot fungus</name>
    <dbReference type="NCBI Taxonomy" id="85995"/>
    <lineage>
        <taxon>Eukaryota</taxon>
        <taxon>Fungi</taxon>
        <taxon>Dikarya</taxon>
        <taxon>Ascomycota</taxon>
        <taxon>Pezizomycotina</taxon>
        <taxon>Sordariomycetes</taxon>
        <taxon>Sordariomycetidae</taxon>
        <taxon>Sordariales</taxon>
        <taxon>Chaetomiaceae</taxon>
        <taxon>Mycothermus</taxon>
    </lineage>
</organism>
<dbReference type="PANTHER" id="PTHR43213">
    <property type="entry name" value="BIFUNCTIONAL DTTP/UTP PYROPHOSPHATASE/METHYLTRANSFERASE PROTEIN-RELATED"/>
    <property type="match status" value="1"/>
</dbReference>
<feature type="region of interest" description="Disordered" evidence="3">
    <location>
        <begin position="116"/>
        <end position="155"/>
    </location>
</feature>
<evidence type="ECO:0000256" key="1">
    <source>
        <dbReference type="ARBA" id="ARBA00001968"/>
    </source>
</evidence>
<dbReference type="EMBL" id="JAZGSY010000375">
    <property type="protein sequence ID" value="KAL1836715.1"/>
    <property type="molecule type" value="Genomic_DNA"/>
</dbReference>